<name>A0AAN0JIE6_AMPQE</name>
<evidence type="ECO:0000259" key="6">
    <source>
        <dbReference type="PROSITE" id="PS50067"/>
    </source>
</evidence>
<dbReference type="PROSITE" id="PS00411">
    <property type="entry name" value="KINESIN_MOTOR_1"/>
    <property type="match status" value="1"/>
</dbReference>
<dbReference type="PANTHER" id="PTHR47972:SF65">
    <property type="entry name" value="KINESIN-LIKE PROTEIN"/>
    <property type="match status" value="1"/>
</dbReference>
<dbReference type="SMART" id="SM00129">
    <property type="entry name" value="KISc"/>
    <property type="match status" value="1"/>
</dbReference>
<dbReference type="InterPro" id="IPR001752">
    <property type="entry name" value="Kinesin_motor_dom"/>
</dbReference>
<dbReference type="InterPro" id="IPR036961">
    <property type="entry name" value="Kinesin_motor_dom_sf"/>
</dbReference>
<keyword evidence="3" id="KW-0067">ATP-binding</keyword>
<comment type="caution">
    <text evidence="5">Lacks conserved residue(s) required for the propagation of feature annotation.</text>
</comment>
<dbReference type="InterPro" id="IPR027417">
    <property type="entry name" value="P-loop_NTPase"/>
</dbReference>
<dbReference type="Proteomes" id="UP000007879">
    <property type="component" value="Unassembled WGS sequence"/>
</dbReference>
<sequence length="221" mass="24297">MKEKDKTDFEMKVSMVEVYNESIYDLLKSPNEVQEKLQIHKKGKELHVPGLTEIEVCSTDDVIKVMTVGEKNRTTASTKMNTNSSRSHLLLRLVLVSYNSVSKTTTRGSLTLVDLAGSERISRSEATGLRLVEAAAINKSLSALGQVFSSIRENSLHIPFRNSKLTHLLQQCLGGDAKACMFVNVSPLDTNVPETVSTLEFGMNARQVALGKATTHVTKTT</sequence>
<dbReference type="PRINTS" id="PR00380">
    <property type="entry name" value="KINESINHEAVY"/>
</dbReference>
<dbReference type="EnsemblMetazoa" id="XM_020000988.1">
    <property type="protein sequence ID" value="XP_019856547.1"/>
    <property type="gene ID" value="LOC109585055"/>
</dbReference>
<keyword evidence="8" id="KW-1185">Reference proteome</keyword>
<dbReference type="PANTHER" id="PTHR47972">
    <property type="entry name" value="KINESIN-LIKE PROTEIN KLP-3"/>
    <property type="match status" value="1"/>
</dbReference>
<keyword evidence="4" id="KW-0206">Cytoskeleton</keyword>
<evidence type="ECO:0000256" key="2">
    <source>
        <dbReference type="ARBA" id="ARBA00022741"/>
    </source>
</evidence>
<comment type="subcellular location">
    <subcellularLocation>
        <location evidence="1">Cytoplasm</location>
        <location evidence="1">Cytoskeleton</location>
    </subcellularLocation>
</comment>
<dbReference type="KEGG" id="aqu:109585055"/>
<proteinExistence type="inferred from homology"/>
<evidence type="ECO:0000313" key="8">
    <source>
        <dbReference type="Proteomes" id="UP000007879"/>
    </source>
</evidence>
<dbReference type="Pfam" id="PF00225">
    <property type="entry name" value="Kinesin"/>
    <property type="match status" value="1"/>
</dbReference>
<dbReference type="RefSeq" id="XP_019856547.1">
    <property type="nucleotide sequence ID" value="XM_020000988.1"/>
</dbReference>
<evidence type="ECO:0000256" key="5">
    <source>
        <dbReference type="PROSITE-ProRule" id="PRU00283"/>
    </source>
</evidence>
<organism evidence="7 8">
    <name type="scientific">Amphimedon queenslandica</name>
    <name type="common">Sponge</name>
    <dbReference type="NCBI Taxonomy" id="400682"/>
    <lineage>
        <taxon>Eukaryota</taxon>
        <taxon>Metazoa</taxon>
        <taxon>Porifera</taxon>
        <taxon>Demospongiae</taxon>
        <taxon>Heteroscleromorpha</taxon>
        <taxon>Haplosclerida</taxon>
        <taxon>Niphatidae</taxon>
        <taxon>Amphimedon</taxon>
    </lineage>
</organism>
<protein>
    <recommendedName>
        <fullName evidence="6">Kinesin motor domain-containing protein</fullName>
    </recommendedName>
</protein>
<dbReference type="PROSITE" id="PS50067">
    <property type="entry name" value="KINESIN_MOTOR_2"/>
    <property type="match status" value="1"/>
</dbReference>
<evidence type="ECO:0000313" key="7">
    <source>
        <dbReference type="EnsemblMetazoa" id="XP_019856547.1"/>
    </source>
</evidence>
<dbReference type="InterPro" id="IPR019821">
    <property type="entry name" value="Kinesin_motor_CS"/>
</dbReference>
<dbReference type="SUPFAM" id="SSF52540">
    <property type="entry name" value="P-loop containing nucleoside triphosphate hydrolases"/>
    <property type="match status" value="1"/>
</dbReference>
<keyword evidence="2" id="KW-0547">Nucleotide-binding</keyword>
<evidence type="ECO:0000256" key="3">
    <source>
        <dbReference type="ARBA" id="ARBA00022840"/>
    </source>
</evidence>
<dbReference type="InterPro" id="IPR027640">
    <property type="entry name" value="Kinesin-like_fam"/>
</dbReference>
<reference evidence="7" key="2">
    <citation type="submission" date="2024-06" db="UniProtKB">
        <authorList>
            <consortium name="EnsemblMetazoa"/>
        </authorList>
    </citation>
    <scope>IDENTIFICATION</scope>
</reference>
<dbReference type="AlphaFoldDB" id="A0AAN0JIE6"/>
<comment type="similarity">
    <text evidence="5">Belongs to the TRAFAC class myosin-kinesin ATPase superfamily. Kinesin family.</text>
</comment>
<dbReference type="GO" id="GO:0005524">
    <property type="term" value="F:ATP binding"/>
    <property type="evidence" value="ECO:0007669"/>
    <property type="project" value="UniProtKB-KW"/>
</dbReference>
<dbReference type="GO" id="GO:0007018">
    <property type="term" value="P:microtubule-based movement"/>
    <property type="evidence" value="ECO:0007669"/>
    <property type="project" value="InterPro"/>
</dbReference>
<evidence type="ECO:0000256" key="4">
    <source>
        <dbReference type="ARBA" id="ARBA00023212"/>
    </source>
</evidence>
<dbReference type="GeneID" id="109585055"/>
<feature type="domain" description="Kinesin motor" evidence="6">
    <location>
        <begin position="1"/>
        <end position="208"/>
    </location>
</feature>
<dbReference type="Gene3D" id="3.40.850.10">
    <property type="entry name" value="Kinesin motor domain"/>
    <property type="match status" value="1"/>
</dbReference>
<dbReference type="GO" id="GO:0008017">
    <property type="term" value="F:microtubule binding"/>
    <property type="evidence" value="ECO:0007669"/>
    <property type="project" value="InterPro"/>
</dbReference>
<dbReference type="GO" id="GO:0003777">
    <property type="term" value="F:microtubule motor activity"/>
    <property type="evidence" value="ECO:0007669"/>
    <property type="project" value="InterPro"/>
</dbReference>
<dbReference type="GO" id="GO:0015630">
    <property type="term" value="C:microtubule cytoskeleton"/>
    <property type="evidence" value="ECO:0007669"/>
    <property type="project" value="TreeGrafter"/>
</dbReference>
<evidence type="ECO:0000256" key="1">
    <source>
        <dbReference type="ARBA" id="ARBA00004245"/>
    </source>
</evidence>
<accession>A0AAN0JIE6</accession>
<reference evidence="8" key="1">
    <citation type="journal article" date="2010" name="Nature">
        <title>The Amphimedon queenslandica genome and the evolution of animal complexity.</title>
        <authorList>
            <person name="Srivastava M."/>
            <person name="Simakov O."/>
            <person name="Chapman J."/>
            <person name="Fahey B."/>
            <person name="Gauthier M.E."/>
            <person name="Mitros T."/>
            <person name="Richards G.S."/>
            <person name="Conaco C."/>
            <person name="Dacre M."/>
            <person name="Hellsten U."/>
            <person name="Larroux C."/>
            <person name="Putnam N.H."/>
            <person name="Stanke M."/>
            <person name="Adamska M."/>
            <person name="Darling A."/>
            <person name="Degnan S.M."/>
            <person name="Oakley T.H."/>
            <person name="Plachetzki D.C."/>
            <person name="Zhai Y."/>
            <person name="Adamski M."/>
            <person name="Calcino A."/>
            <person name="Cummins S.F."/>
            <person name="Goodstein D.M."/>
            <person name="Harris C."/>
            <person name="Jackson D.J."/>
            <person name="Leys S.P."/>
            <person name="Shu S."/>
            <person name="Woodcroft B.J."/>
            <person name="Vervoort M."/>
            <person name="Kosik K.S."/>
            <person name="Manning G."/>
            <person name="Degnan B.M."/>
            <person name="Rokhsar D.S."/>
        </authorList>
    </citation>
    <scope>NUCLEOTIDE SEQUENCE [LARGE SCALE GENOMIC DNA]</scope>
</reference>
<keyword evidence="4" id="KW-0963">Cytoplasm</keyword>